<proteinExistence type="predicted"/>
<dbReference type="InterPro" id="IPR005653">
    <property type="entry name" value="OstA-like_N"/>
</dbReference>
<sequence>MRSLQHVALSRSLRLSLGGLALLAALGALAPHQAGAQGGSNVPNALQGFATNRDQPIRIDANSLEVRDQEKQAIFSGNVVVQQGDTTMRCKELVVFYDGKGSGAASESTAMASGSPINSSSVRRLEINGSVVVTTKEQTATGDQGVFESAANTITLTGNPVVLSQGPNVIRGKKLTVDLTTGTSRFEGGRVESLLVPNSMKQTDAPGAKPAAKPATKPAPRPSSKPAP</sequence>
<dbReference type="GO" id="GO:0009279">
    <property type="term" value="C:cell outer membrane"/>
    <property type="evidence" value="ECO:0007669"/>
    <property type="project" value="TreeGrafter"/>
</dbReference>
<evidence type="ECO:0000313" key="5">
    <source>
        <dbReference type="EMBL" id="QIB34188.1"/>
    </source>
</evidence>
<reference evidence="5 6" key="1">
    <citation type="submission" date="2020-02" db="EMBL/GenBank/DDBJ databases">
        <authorList>
            <person name="Li G."/>
        </authorList>
    </citation>
    <scope>NUCLEOTIDE SEQUENCE [LARGE SCALE GENOMIC DNA]</scope>
    <source>
        <strain evidence="5 6">DSM 102029</strain>
    </source>
</reference>
<feature type="compositionally biased region" description="Pro residues" evidence="2">
    <location>
        <begin position="217"/>
        <end position="228"/>
    </location>
</feature>
<dbReference type="Proteomes" id="UP000464751">
    <property type="component" value="Chromosome"/>
</dbReference>
<feature type="signal peptide" evidence="3">
    <location>
        <begin position="1"/>
        <end position="30"/>
    </location>
</feature>
<dbReference type="GO" id="GO:0015920">
    <property type="term" value="P:lipopolysaccharide transport"/>
    <property type="evidence" value="ECO:0007669"/>
    <property type="project" value="TreeGrafter"/>
</dbReference>
<dbReference type="AlphaFoldDB" id="A0A6P1YLF0"/>
<organism evidence="5 6">
    <name type="scientific">Ancylobacter pratisalsi</name>
    <dbReference type="NCBI Taxonomy" id="1745854"/>
    <lineage>
        <taxon>Bacteria</taxon>
        <taxon>Pseudomonadati</taxon>
        <taxon>Pseudomonadota</taxon>
        <taxon>Alphaproteobacteria</taxon>
        <taxon>Hyphomicrobiales</taxon>
        <taxon>Xanthobacteraceae</taxon>
        <taxon>Ancylobacter</taxon>
    </lineage>
</organism>
<dbReference type="EMBL" id="CP048630">
    <property type="protein sequence ID" value="QIB34188.1"/>
    <property type="molecule type" value="Genomic_DNA"/>
</dbReference>
<feature type="domain" description="Organic solvent tolerance-like N-terminal" evidence="4">
    <location>
        <begin position="59"/>
        <end position="182"/>
    </location>
</feature>
<dbReference type="GO" id="GO:0030288">
    <property type="term" value="C:outer membrane-bounded periplasmic space"/>
    <property type="evidence" value="ECO:0007669"/>
    <property type="project" value="TreeGrafter"/>
</dbReference>
<dbReference type="Gene3D" id="2.60.450.10">
    <property type="entry name" value="Lipopolysaccharide (LPS) transport protein A like domain"/>
    <property type="match status" value="1"/>
</dbReference>
<dbReference type="InterPro" id="IPR052037">
    <property type="entry name" value="LPS_export_LptA"/>
</dbReference>
<accession>A0A6P1YLF0</accession>
<evidence type="ECO:0000313" key="6">
    <source>
        <dbReference type="Proteomes" id="UP000464751"/>
    </source>
</evidence>
<dbReference type="PANTHER" id="PTHR36504">
    <property type="entry name" value="LIPOPOLYSACCHARIDE EXPORT SYSTEM PROTEIN LPTA"/>
    <property type="match status" value="1"/>
</dbReference>
<dbReference type="GO" id="GO:0017089">
    <property type="term" value="F:glycolipid transfer activity"/>
    <property type="evidence" value="ECO:0007669"/>
    <property type="project" value="TreeGrafter"/>
</dbReference>
<evidence type="ECO:0000256" key="1">
    <source>
        <dbReference type="ARBA" id="ARBA00022729"/>
    </source>
</evidence>
<feature type="region of interest" description="Disordered" evidence="2">
    <location>
        <begin position="193"/>
        <end position="228"/>
    </location>
</feature>
<keyword evidence="1 3" id="KW-0732">Signal</keyword>
<evidence type="ECO:0000256" key="3">
    <source>
        <dbReference type="SAM" id="SignalP"/>
    </source>
</evidence>
<evidence type="ECO:0000256" key="2">
    <source>
        <dbReference type="SAM" id="MobiDB-lite"/>
    </source>
</evidence>
<feature type="compositionally biased region" description="Low complexity" evidence="2">
    <location>
        <begin position="205"/>
        <end position="216"/>
    </location>
</feature>
<gene>
    <name evidence="5" type="ORF">G3A50_11080</name>
</gene>
<dbReference type="RefSeq" id="WP_163075333.1">
    <property type="nucleotide sequence ID" value="NZ_CP048630.1"/>
</dbReference>
<dbReference type="PANTHER" id="PTHR36504:SF1">
    <property type="entry name" value="LIPOPOLYSACCHARIDE EXPORT SYSTEM PROTEIN LPTA"/>
    <property type="match status" value="1"/>
</dbReference>
<keyword evidence="6" id="KW-1185">Reference proteome</keyword>
<evidence type="ECO:0000259" key="4">
    <source>
        <dbReference type="Pfam" id="PF03968"/>
    </source>
</evidence>
<dbReference type="Pfam" id="PF03968">
    <property type="entry name" value="LptD_N"/>
    <property type="match status" value="1"/>
</dbReference>
<name>A0A6P1YLF0_9HYPH</name>
<feature type="chain" id="PRO_5027060817" evidence="3">
    <location>
        <begin position="31"/>
        <end position="228"/>
    </location>
</feature>
<protein>
    <submittedName>
        <fullName evidence="5">Organic solvent tolerance protein OstA</fullName>
    </submittedName>
</protein>
<dbReference type="KEGG" id="apra:G3A50_11080"/>